<dbReference type="PANTHER" id="PTHR11547">
    <property type="entry name" value="ARGININE OR CREATINE KINASE"/>
    <property type="match status" value="1"/>
</dbReference>
<keyword evidence="2" id="KW-0808">Transferase</keyword>
<dbReference type="GO" id="GO:0046314">
    <property type="term" value="P:phosphocreatine biosynthetic process"/>
    <property type="evidence" value="ECO:0007669"/>
    <property type="project" value="InterPro"/>
</dbReference>
<protein>
    <recommendedName>
        <fullName evidence="8">Creatine kinase M-type</fullName>
        <ecNumber evidence="1">2.7.3.2</ecNumber>
    </recommendedName>
    <alternativeName>
        <fullName evidence="10">Creatine kinase M chain</fullName>
    </alternativeName>
    <alternativeName>
        <fullName evidence="11">Creatine phosphokinase M-type</fullName>
    </alternativeName>
    <alternativeName>
        <fullName evidence="9">M-CK</fullName>
    </alternativeName>
</protein>
<keyword evidence="14" id="KW-1185">Reference proteome</keyword>
<dbReference type="Proteomes" id="UP000694569">
    <property type="component" value="Unplaced"/>
</dbReference>
<dbReference type="InterPro" id="IPR014746">
    <property type="entry name" value="Gln_synth/guanido_kin_cat_dom"/>
</dbReference>
<evidence type="ECO:0000313" key="14">
    <source>
        <dbReference type="Proteomes" id="UP000694569"/>
    </source>
</evidence>
<feature type="domain" description="Phosphagen kinase C-terminal" evidence="12">
    <location>
        <begin position="85"/>
        <end position="249"/>
    </location>
</feature>
<evidence type="ECO:0000256" key="7">
    <source>
        <dbReference type="ARBA" id="ARBA00038548"/>
    </source>
</evidence>
<dbReference type="GO" id="GO:0005524">
    <property type="term" value="F:ATP binding"/>
    <property type="evidence" value="ECO:0007669"/>
    <property type="project" value="UniProtKB-KW"/>
</dbReference>
<dbReference type="InterPro" id="IPR000749">
    <property type="entry name" value="ATP-guanido_PTrfase"/>
</dbReference>
<evidence type="ECO:0000256" key="9">
    <source>
        <dbReference type="ARBA" id="ARBA00041807"/>
    </source>
</evidence>
<dbReference type="Ensembl" id="ENSLLET00000040479.1">
    <property type="protein sequence ID" value="ENSLLEP00000038929.1"/>
    <property type="gene ID" value="ENSLLEG00000024704.1"/>
</dbReference>
<dbReference type="Gene3D" id="3.30.590.10">
    <property type="entry name" value="Glutamine synthetase/guanido kinase, catalytic domain"/>
    <property type="match status" value="1"/>
</dbReference>
<evidence type="ECO:0000256" key="6">
    <source>
        <dbReference type="ARBA" id="ARBA00037274"/>
    </source>
</evidence>
<dbReference type="OrthoDB" id="430219at2759"/>
<evidence type="ECO:0000256" key="10">
    <source>
        <dbReference type="ARBA" id="ARBA00042004"/>
    </source>
</evidence>
<dbReference type="Pfam" id="PF00217">
    <property type="entry name" value="ATP-gua_Ptrans"/>
    <property type="match status" value="1"/>
</dbReference>
<dbReference type="AlphaFoldDB" id="A0A8C5WHQ6"/>
<evidence type="ECO:0000313" key="13">
    <source>
        <dbReference type="Ensembl" id="ENSLLEP00000038929.1"/>
    </source>
</evidence>
<evidence type="ECO:0000256" key="4">
    <source>
        <dbReference type="ARBA" id="ARBA00022777"/>
    </source>
</evidence>
<comment type="subunit">
    <text evidence="7">Dimer of identical or non-identical chains, which can be either B (brain type) or M (muscle type). With MM being the major form in skeletal muscle and myocardium, MB existing in myocardium, and BB existing in many tissues, especially brain.</text>
</comment>
<dbReference type="GO" id="GO:0005615">
    <property type="term" value="C:extracellular space"/>
    <property type="evidence" value="ECO:0007669"/>
    <property type="project" value="TreeGrafter"/>
</dbReference>
<evidence type="ECO:0000256" key="8">
    <source>
        <dbReference type="ARBA" id="ARBA00040658"/>
    </source>
</evidence>
<keyword evidence="4" id="KW-0418">Kinase</keyword>
<sequence length="288" mass="32751">MQQIRHTRHTAQSPEKISLQGEMKLLLLMATLTAIESKCIDGTTEDVSNLDSDYILGSYVTTDCTIKGFTNQIAGSPLEGLSSWTGDYKPRFYSLNGKTEKEQQIFINELFKYDELPDQGLPDCQISFWFPGPGVWINRDKSFLLWTDGGKRVSITSTQKGGNMKEVLKRFYIGQLMTEELFKKPEQPLTWNDNLGEGLTCSSRLGTKFEVGVNTRFPNLRNQPSFPHILKTQNLQKKDTEGLCSHIIYGTIDRLFSLEFQEILTKFESLIQMEKKLENGEGIKDLPS</sequence>
<accession>A0A8C5WHQ6</accession>
<name>A0A8C5WHQ6_9ANUR</name>
<dbReference type="GO" id="GO:0004111">
    <property type="term" value="F:creatine kinase activity"/>
    <property type="evidence" value="ECO:0007669"/>
    <property type="project" value="UniProtKB-EC"/>
</dbReference>
<reference evidence="13" key="2">
    <citation type="submission" date="2025-09" db="UniProtKB">
        <authorList>
            <consortium name="Ensembl"/>
        </authorList>
    </citation>
    <scope>IDENTIFICATION</scope>
</reference>
<reference evidence="13" key="1">
    <citation type="submission" date="2025-08" db="UniProtKB">
        <authorList>
            <consortium name="Ensembl"/>
        </authorList>
    </citation>
    <scope>IDENTIFICATION</scope>
</reference>
<dbReference type="EC" id="2.7.3.2" evidence="1"/>
<organism evidence="13 14">
    <name type="scientific">Leptobrachium leishanense</name>
    <name type="common">Leishan spiny toad</name>
    <dbReference type="NCBI Taxonomy" id="445787"/>
    <lineage>
        <taxon>Eukaryota</taxon>
        <taxon>Metazoa</taxon>
        <taxon>Chordata</taxon>
        <taxon>Craniata</taxon>
        <taxon>Vertebrata</taxon>
        <taxon>Euteleostomi</taxon>
        <taxon>Amphibia</taxon>
        <taxon>Batrachia</taxon>
        <taxon>Anura</taxon>
        <taxon>Pelobatoidea</taxon>
        <taxon>Megophryidae</taxon>
        <taxon>Leptobrachium</taxon>
    </lineage>
</organism>
<keyword evidence="5" id="KW-0067">ATP-binding</keyword>
<evidence type="ECO:0000256" key="3">
    <source>
        <dbReference type="ARBA" id="ARBA00022741"/>
    </source>
</evidence>
<dbReference type="PANTHER" id="PTHR11547:SF63">
    <property type="entry name" value="CREATINE KINASE M-TYPE"/>
    <property type="match status" value="1"/>
</dbReference>
<evidence type="ECO:0000259" key="12">
    <source>
        <dbReference type="Pfam" id="PF00217"/>
    </source>
</evidence>
<evidence type="ECO:0000256" key="5">
    <source>
        <dbReference type="ARBA" id="ARBA00022840"/>
    </source>
</evidence>
<dbReference type="InterPro" id="IPR022414">
    <property type="entry name" value="ATP-guanido_PTrfase_cat"/>
</dbReference>
<evidence type="ECO:0000256" key="2">
    <source>
        <dbReference type="ARBA" id="ARBA00022679"/>
    </source>
</evidence>
<keyword evidence="3" id="KW-0547">Nucleotide-binding</keyword>
<dbReference type="SUPFAM" id="SSF55931">
    <property type="entry name" value="Glutamine synthetase/guanido kinase"/>
    <property type="match status" value="1"/>
</dbReference>
<dbReference type="GeneTree" id="ENSGT01010000228964"/>
<evidence type="ECO:0000256" key="11">
    <source>
        <dbReference type="ARBA" id="ARBA00042833"/>
    </source>
</evidence>
<comment type="function">
    <text evidence="6">Reversibly catalyzes the transfer of phosphate between ATP and various phosphogens (e.g. creatine phosphate). Creatine kinase isoenzymes play a central role in energy transduction in tissues with large, fluctuating energy demands, such as skeletal muscle, heart, brain and spermatozoa.</text>
</comment>
<evidence type="ECO:0000256" key="1">
    <source>
        <dbReference type="ARBA" id="ARBA00012231"/>
    </source>
</evidence>
<proteinExistence type="predicted"/>